<keyword evidence="3" id="KW-1185">Reference proteome</keyword>
<dbReference type="AlphaFoldDB" id="R4PLA6"/>
<evidence type="ECO:0008006" key="4">
    <source>
        <dbReference type="Google" id="ProtNLM"/>
    </source>
</evidence>
<evidence type="ECO:0000313" key="2">
    <source>
        <dbReference type="EMBL" id="AGL62373.1"/>
    </source>
</evidence>
<feature type="transmembrane region" description="Helical" evidence="1">
    <location>
        <begin position="53"/>
        <end position="74"/>
    </location>
</feature>
<evidence type="ECO:0000313" key="3">
    <source>
        <dbReference type="Proteomes" id="UP000013893"/>
    </source>
</evidence>
<organism evidence="2 3">
    <name type="scientific">Candidatus Saccharimonas aalborgensis</name>
    <dbReference type="NCBI Taxonomy" id="1332188"/>
    <lineage>
        <taxon>Bacteria</taxon>
        <taxon>Candidatus Saccharimonadota</taxon>
        <taxon>Candidatus Saccharimonadia</taxon>
        <taxon>Candidatus Saccharimonadales</taxon>
        <taxon>Candidatus Saccharimonadaceae</taxon>
        <taxon>Candidatus Saccharimonas</taxon>
    </lineage>
</organism>
<sequence>MKKLTLKSVLKGRKKSEESPSRITNETVAEHREKILAGGRRFKYPIQYARHKLVINALMIVVASVVVLALLGWWQLYFVQNSSTFLYRVTRIIPVPVASVDGESVPFGDYLVKYRGSEYYMSKYSEEKLDSADGKKQLDHFKRVALNSAIADAYAQKLARINNVTINDKDVDAVIDLQRNTANGRITEETFYASSRMLYDWSPDDYRSQLSRSILRSRVAFAIDKTAVERETKAATLLGENNNDFRLVASLMGGEGNAKVQAGVSGPVDITGTFGGLQVSEVAKVPKGTVSSVLLTSTDGGYYYVRVLDKNEKQINFEYLHIPLAEFANQLARLKADGKIHEYIAVPKE</sequence>
<keyword evidence="1" id="KW-0812">Transmembrane</keyword>
<protein>
    <recommendedName>
        <fullName evidence="4">PpiC domain-containing protein</fullName>
    </recommendedName>
</protein>
<accession>R4PLA6</accession>
<gene>
    <name evidence="2" type="ORF">L336_0670</name>
</gene>
<dbReference type="EMBL" id="CP005957">
    <property type="protein sequence ID" value="AGL62373.1"/>
    <property type="molecule type" value="Genomic_DNA"/>
</dbReference>
<evidence type="ECO:0000256" key="1">
    <source>
        <dbReference type="SAM" id="Phobius"/>
    </source>
</evidence>
<reference evidence="2 3" key="1">
    <citation type="journal article" date="2013" name="Nat. Biotechnol.">
        <title>Genome sequences of rare, uncultured bacteria obtained by differential coverage binning of multiple metagenomes.</title>
        <authorList>
            <person name="Albertsen M."/>
            <person name="Hugenholtz P."/>
            <person name="Skarshewski A."/>
            <person name="Nielsen K.L."/>
            <person name="Tyson G.W."/>
            <person name="Nielsen P.H."/>
        </authorList>
    </citation>
    <scope>NUCLEOTIDE SEQUENCE [LARGE SCALE GENOMIC DNA]</scope>
    <source>
        <strain evidence="2">TM71</strain>
    </source>
</reference>
<dbReference type="OrthoDB" id="9803411at2"/>
<dbReference type="SUPFAM" id="SSF109998">
    <property type="entry name" value="Triger factor/SurA peptide-binding domain-like"/>
    <property type="match status" value="1"/>
</dbReference>
<dbReference type="InterPro" id="IPR027304">
    <property type="entry name" value="Trigger_fact/SurA_dom_sf"/>
</dbReference>
<dbReference type="Proteomes" id="UP000013893">
    <property type="component" value="Chromosome"/>
</dbReference>
<keyword evidence="1" id="KW-0472">Membrane</keyword>
<dbReference type="Pfam" id="PF13624">
    <property type="entry name" value="SurA_N_3"/>
    <property type="match status" value="1"/>
</dbReference>
<dbReference type="STRING" id="1332188.L336_0670"/>
<dbReference type="KEGG" id="saal:L336_0670"/>
<dbReference type="Gene3D" id="1.10.4030.10">
    <property type="entry name" value="Porin chaperone SurA, peptide-binding domain"/>
    <property type="match status" value="1"/>
</dbReference>
<dbReference type="HOGENOM" id="CLU_793866_0_0_0"/>
<dbReference type="RefSeq" id="WP_015641823.1">
    <property type="nucleotide sequence ID" value="NC_021219.1"/>
</dbReference>
<keyword evidence="1" id="KW-1133">Transmembrane helix</keyword>
<proteinExistence type="predicted"/>
<name>R4PLA6_9BACT</name>